<dbReference type="Pfam" id="PF08327">
    <property type="entry name" value="AHSA1"/>
    <property type="match status" value="1"/>
</dbReference>
<dbReference type="Proteomes" id="UP000295689">
    <property type="component" value="Unassembled WGS sequence"/>
</dbReference>
<dbReference type="Gene3D" id="3.30.530.20">
    <property type="match status" value="1"/>
</dbReference>
<dbReference type="InterPro" id="IPR013538">
    <property type="entry name" value="ASHA1/2-like_C"/>
</dbReference>
<comment type="similarity">
    <text evidence="1">Belongs to the AHA1 family.</text>
</comment>
<evidence type="ECO:0000259" key="2">
    <source>
        <dbReference type="Pfam" id="PF08327"/>
    </source>
</evidence>
<reference evidence="3 4" key="1">
    <citation type="journal article" date="2015" name="Stand. Genomic Sci.">
        <title>Genomic Encyclopedia of Bacterial and Archaeal Type Strains, Phase III: the genomes of soil and plant-associated and newly described type strains.</title>
        <authorList>
            <person name="Whitman W.B."/>
            <person name="Woyke T."/>
            <person name="Klenk H.P."/>
            <person name="Zhou Y."/>
            <person name="Lilburn T.G."/>
            <person name="Beck B.J."/>
            <person name="De Vos P."/>
            <person name="Vandamme P."/>
            <person name="Eisen J.A."/>
            <person name="Garrity G."/>
            <person name="Hugenholtz P."/>
            <person name="Kyrpides N.C."/>
        </authorList>
    </citation>
    <scope>NUCLEOTIDE SEQUENCE [LARGE SCALE GENOMIC DNA]</scope>
    <source>
        <strain evidence="3 4">CV53</strain>
    </source>
</reference>
<gene>
    <name evidence="3" type="ORF">EV146_11644</name>
</gene>
<evidence type="ECO:0000256" key="1">
    <source>
        <dbReference type="ARBA" id="ARBA00006817"/>
    </source>
</evidence>
<organism evidence="3 4">
    <name type="scientific">Mesobacillus foraminis</name>
    <dbReference type="NCBI Taxonomy" id="279826"/>
    <lineage>
        <taxon>Bacteria</taxon>
        <taxon>Bacillati</taxon>
        <taxon>Bacillota</taxon>
        <taxon>Bacilli</taxon>
        <taxon>Bacillales</taxon>
        <taxon>Bacillaceae</taxon>
        <taxon>Mesobacillus</taxon>
    </lineage>
</organism>
<evidence type="ECO:0000313" key="3">
    <source>
        <dbReference type="EMBL" id="TCN19740.1"/>
    </source>
</evidence>
<dbReference type="EMBL" id="SLVV01000016">
    <property type="protein sequence ID" value="TCN19740.1"/>
    <property type="molecule type" value="Genomic_DNA"/>
</dbReference>
<dbReference type="AlphaFoldDB" id="A0A4V2RC66"/>
<sequence length="159" mass="18565">MNDYGTLHESNGRYALKFERFFLRKTEDVFRIITNPISFSQWYPFAIGEIDLRLGGEIAFDDGEGTTYNGTITELKQPNLFSFREVDDLINISLQQEDKGCRIIFTHTFNDDSWVVNTAAGWHRCLDILSQIISGDPVEWKDNAAELREYYREVFNRFS</sequence>
<feature type="domain" description="Activator of Hsp90 ATPase homologue 1/2-like C-terminal" evidence="2">
    <location>
        <begin position="27"/>
        <end position="132"/>
    </location>
</feature>
<protein>
    <submittedName>
        <fullName evidence="3">Uncharacterized protein YndB with AHSA1/START domain</fullName>
    </submittedName>
</protein>
<dbReference type="RefSeq" id="WP_132011269.1">
    <property type="nucleotide sequence ID" value="NZ_JABUHM010000017.1"/>
</dbReference>
<dbReference type="CDD" id="cd08899">
    <property type="entry name" value="SRPBCC_CalC_Aha1-like_6"/>
    <property type="match status" value="1"/>
</dbReference>
<comment type="caution">
    <text evidence="3">The sequence shown here is derived from an EMBL/GenBank/DDBJ whole genome shotgun (WGS) entry which is preliminary data.</text>
</comment>
<dbReference type="SUPFAM" id="SSF55961">
    <property type="entry name" value="Bet v1-like"/>
    <property type="match status" value="1"/>
</dbReference>
<dbReference type="InterPro" id="IPR023393">
    <property type="entry name" value="START-like_dom_sf"/>
</dbReference>
<evidence type="ECO:0000313" key="4">
    <source>
        <dbReference type="Proteomes" id="UP000295689"/>
    </source>
</evidence>
<accession>A0A4V2RC66</accession>
<name>A0A4V2RC66_9BACI</name>
<proteinExistence type="inferred from homology"/>
<keyword evidence="4" id="KW-1185">Reference proteome</keyword>